<keyword evidence="4" id="KW-1003">Cell membrane</keyword>
<dbReference type="GO" id="GO:0022857">
    <property type="term" value="F:transmembrane transporter activity"/>
    <property type="evidence" value="ECO:0007669"/>
    <property type="project" value="InterPro"/>
</dbReference>
<dbReference type="GO" id="GO:0005886">
    <property type="term" value="C:plasma membrane"/>
    <property type="evidence" value="ECO:0007669"/>
    <property type="project" value="UniProtKB-SubCell"/>
</dbReference>
<name>A0A3N2R4X8_9RHOB</name>
<dbReference type="PANTHER" id="PTHR30472">
    <property type="entry name" value="FERRIC ENTEROBACTIN TRANSPORT SYSTEM PERMEASE PROTEIN"/>
    <property type="match status" value="1"/>
</dbReference>
<dbReference type="GO" id="GO:0033214">
    <property type="term" value="P:siderophore-iron import into cell"/>
    <property type="evidence" value="ECO:0007669"/>
    <property type="project" value="TreeGrafter"/>
</dbReference>
<evidence type="ECO:0000256" key="5">
    <source>
        <dbReference type="ARBA" id="ARBA00022692"/>
    </source>
</evidence>
<comment type="caution">
    <text evidence="9">The sequence shown here is derived from an EMBL/GenBank/DDBJ whole genome shotgun (WGS) entry which is preliminary data.</text>
</comment>
<feature type="transmembrane region" description="Helical" evidence="8">
    <location>
        <begin position="283"/>
        <end position="308"/>
    </location>
</feature>
<dbReference type="Pfam" id="PF01032">
    <property type="entry name" value="FecCD"/>
    <property type="match status" value="1"/>
</dbReference>
<evidence type="ECO:0000256" key="2">
    <source>
        <dbReference type="ARBA" id="ARBA00007935"/>
    </source>
</evidence>
<keyword evidence="10" id="KW-1185">Reference proteome</keyword>
<feature type="transmembrane region" description="Helical" evidence="8">
    <location>
        <begin position="244"/>
        <end position="271"/>
    </location>
</feature>
<organism evidence="9 10">
    <name type="scientific">Histidinibacterium lentulum</name>
    <dbReference type="NCBI Taxonomy" id="2480588"/>
    <lineage>
        <taxon>Bacteria</taxon>
        <taxon>Pseudomonadati</taxon>
        <taxon>Pseudomonadota</taxon>
        <taxon>Alphaproteobacteria</taxon>
        <taxon>Rhodobacterales</taxon>
        <taxon>Paracoccaceae</taxon>
        <taxon>Histidinibacterium</taxon>
    </lineage>
</organism>
<feature type="transmembrane region" description="Helical" evidence="8">
    <location>
        <begin position="12"/>
        <end position="33"/>
    </location>
</feature>
<evidence type="ECO:0000313" key="10">
    <source>
        <dbReference type="Proteomes" id="UP000268016"/>
    </source>
</evidence>
<dbReference type="SUPFAM" id="SSF81345">
    <property type="entry name" value="ABC transporter involved in vitamin B12 uptake, BtuC"/>
    <property type="match status" value="1"/>
</dbReference>
<feature type="transmembrane region" description="Helical" evidence="8">
    <location>
        <begin position="198"/>
        <end position="219"/>
    </location>
</feature>
<dbReference type="OrthoDB" id="9811975at2"/>
<sequence>MTAAALPRHGVAAWVAPLGGLVVLCLAFGWHIAVGAKTIPLGTVAEALLAYDAGVFDHVVIVDLRLPRAVLAVLVGASLAVAGALMQGVTRNPLAEPGILGLLIGASFAVVVFVGVFDLASPALIPLVAALGALAAAMAVWGIATAAPGGATPLTLVLSGAAITAFLGALVTVATLLDEQTFEELRVWLTGSLAGRRGDILVWTLPWLTVGLVIAFGVARQVTALAMGDETAVGLGMRVGRLKALVLLAVVALTASAVAIAGPMGFVGLVVPHAVRLFVGQDYRLVVPWSALAGAIYLLVVDIAARLVLAPIEISTGLVTALLGAPIFVWLVRARL</sequence>
<keyword evidence="7 8" id="KW-0472">Membrane</keyword>
<evidence type="ECO:0000256" key="7">
    <source>
        <dbReference type="ARBA" id="ARBA00023136"/>
    </source>
</evidence>
<evidence type="ECO:0000256" key="8">
    <source>
        <dbReference type="SAM" id="Phobius"/>
    </source>
</evidence>
<dbReference type="Proteomes" id="UP000268016">
    <property type="component" value="Unassembled WGS sequence"/>
</dbReference>
<dbReference type="CDD" id="cd06550">
    <property type="entry name" value="TM_ABC_iron-siderophores_like"/>
    <property type="match status" value="1"/>
</dbReference>
<feature type="transmembrane region" description="Helical" evidence="8">
    <location>
        <begin position="314"/>
        <end position="332"/>
    </location>
</feature>
<evidence type="ECO:0000256" key="3">
    <source>
        <dbReference type="ARBA" id="ARBA00022448"/>
    </source>
</evidence>
<protein>
    <submittedName>
        <fullName evidence="9">Iron ABC transporter permease</fullName>
    </submittedName>
</protein>
<dbReference type="Gene3D" id="1.10.3470.10">
    <property type="entry name" value="ABC transporter involved in vitamin B12 uptake, BtuC"/>
    <property type="match status" value="1"/>
</dbReference>
<feature type="transmembrane region" description="Helical" evidence="8">
    <location>
        <begin position="156"/>
        <end position="177"/>
    </location>
</feature>
<reference evidence="9 10" key="1">
    <citation type="submission" date="2018-10" db="EMBL/GenBank/DDBJ databases">
        <title>Histidinibacterium lentulum gen. nov., sp. nov., a marine bacterium from the culture broth of Picochlorum sp. 122.</title>
        <authorList>
            <person name="Wang G."/>
        </authorList>
    </citation>
    <scope>NUCLEOTIDE SEQUENCE [LARGE SCALE GENOMIC DNA]</scope>
    <source>
        <strain evidence="9 10">B17</strain>
    </source>
</reference>
<feature type="transmembrane region" description="Helical" evidence="8">
    <location>
        <begin position="98"/>
        <end position="117"/>
    </location>
</feature>
<evidence type="ECO:0000256" key="1">
    <source>
        <dbReference type="ARBA" id="ARBA00004651"/>
    </source>
</evidence>
<gene>
    <name evidence="9" type="ORF">EAT49_08890</name>
</gene>
<keyword evidence="6 8" id="KW-1133">Transmembrane helix</keyword>
<accession>A0A3N2R4X8</accession>
<proteinExistence type="inferred from homology"/>
<dbReference type="InterPro" id="IPR000522">
    <property type="entry name" value="ABC_transptr_permease_BtuC"/>
</dbReference>
<dbReference type="InterPro" id="IPR037294">
    <property type="entry name" value="ABC_BtuC-like"/>
</dbReference>
<evidence type="ECO:0000313" key="9">
    <source>
        <dbReference type="EMBL" id="ROU02448.1"/>
    </source>
</evidence>
<dbReference type="RefSeq" id="WP_123641966.1">
    <property type="nucleotide sequence ID" value="NZ_ML119084.1"/>
</dbReference>
<dbReference type="PANTHER" id="PTHR30472:SF1">
    <property type="entry name" value="FE(3+) DICITRATE TRANSPORT SYSTEM PERMEASE PROTEIN FECC-RELATED"/>
    <property type="match status" value="1"/>
</dbReference>
<comment type="similarity">
    <text evidence="2">Belongs to the binding-protein-dependent transport system permease family. FecCD subfamily.</text>
</comment>
<dbReference type="AlphaFoldDB" id="A0A3N2R4X8"/>
<comment type="subcellular location">
    <subcellularLocation>
        <location evidence="1">Cell membrane</location>
        <topology evidence="1">Multi-pass membrane protein</topology>
    </subcellularLocation>
</comment>
<feature type="transmembrane region" description="Helical" evidence="8">
    <location>
        <begin position="124"/>
        <end position="144"/>
    </location>
</feature>
<keyword evidence="5 8" id="KW-0812">Transmembrane</keyword>
<feature type="transmembrane region" description="Helical" evidence="8">
    <location>
        <begin position="39"/>
        <end position="62"/>
    </location>
</feature>
<keyword evidence="3" id="KW-0813">Transport</keyword>
<evidence type="ECO:0000256" key="4">
    <source>
        <dbReference type="ARBA" id="ARBA00022475"/>
    </source>
</evidence>
<dbReference type="FunFam" id="1.10.3470.10:FF:000001">
    <property type="entry name" value="Vitamin B12 ABC transporter permease BtuC"/>
    <property type="match status" value="1"/>
</dbReference>
<evidence type="ECO:0000256" key="6">
    <source>
        <dbReference type="ARBA" id="ARBA00022989"/>
    </source>
</evidence>
<feature type="transmembrane region" description="Helical" evidence="8">
    <location>
        <begin position="69"/>
        <end position="86"/>
    </location>
</feature>
<dbReference type="EMBL" id="RDRB01000004">
    <property type="protein sequence ID" value="ROU02448.1"/>
    <property type="molecule type" value="Genomic_DNA"/>
</dbReference>